<evidence type="ECO:0000256" key="2">
    <source>
        <dbReference type="ARBA" id="ARBA00022676"/>
    </source>
</evidence>
<dbReference type="Pfam" id="PF00535">
    <property type="entry name" value="Glycos_transf_2"/>
    <property type="match status" value="1"/>
</dbReference>
<dbReference type="InterPro" id="IPR050834">
    <property type="entry name" value="Glycosyltransf_2"/>
</dbReference>
<comment type="caution">
    <text evidence="5">The sequence shown here is derived from an EMBL/GenBank/DDBJ whole genome shotgun (WGS) entry which is preliminary data.</text>
</comment>
<evidence type="ECO:0000259" key="4">
    <source>
        <dbReference type="Pfam" id="PF00535"/>
    </source>
</evidence>
<keyword evidence="3 5" id="KW-0808">Transferase</keyword>
<name>A0ABX1T1K9_9BIFI</name>
<dbReference type="PANTHER" id="PTHR43685:SF5">
    <property type="entry name" value="GLYCOSYLTRANSFERASE EPSE-RELATED"/>
    <property type="match status" value="1"/>
</dbReference>
<organism evidence="5 6">
    <name type="scientific">Bifidobacterium panos</name>
    <dbReference type="NCBI Taxonomy" id="2675321"/>
    <lineage>
        <taxon>Bacteria</taxon>
        <taxon>Bacillati</taxon>
        <taxon>Actinomycetota</taxon>
        <taxon>Actinomycetes</taxon>
        <taxon>Bifidobacteriales</taxon>
        <taxon>Bifidobacteriaceae</taxon>
        <taxon>Bifidobacterium</taxon>
    </lineage>
</organism>
<dbReference type="SUPFAM" id="SSF53448">
    <property type="entry name" value="Nucleotide-diphospho-sugar transferases"/>
    <property type="match status" value="1"/>
</dbReference>
<proteinExistence type="inferred from homology"/>
<evidence type="ECO:0000313" key="6">
    <source>
        <dbReference type="Proteomes" id="UP000553756"/>
    </source>
</evidence>
<dbReference type="PANTHER" id="PTHR43685">
    <property type="entry name" value="GLYCOSYLTRANSFERASE"/>
    <property type="match status" value="1"/>
</dbReference>
<sequence>MGSAGACCSGSRRRGGWALGAGWRLPGAIGARSESYTLEGMSEMARGFCVLMSVYRGDALAHLERAVRSATVEQSVPPNQLVIVRDGPVAADVQAFLDGLEGAVAGWFAAQSREAGSAPTVSVVPLERNQGLAHALNVGLAHCEYELVARADADDISLPSRFATMLPLFDGAGEVGVAGSAIQEFSGDEGNESSRGQVRVLPAGGCELAKYARMQSPLHHPSVMLRKSVVLAAGGYPEHAGRFEDYLLWERLMLRGVTFANVSEVLVLYRVDAGAYERRGGREMFREELRLQRWFLRDGFVSVPQFVRNVAVRACYRLIPTGVRREMYRMLVKLRNSEQAK</sequence>
<dbReference type="InterPro" id="IPR029044">
    <property type="entry name" value="Nucleotide-diphossugar_trans"/>
</dbReference>
<gene>
    <name evidence="5" type="ORF">G1C94_1135</name>
</gene>
<feature type="domain" description="Glycosyltransferase 2-like" evidence="4">
    <location>
        <begin position="63"/>
        <end position="194"/>
    </location>
</feature>
<dbReference type="Proteomes" id="UP000553756">
    <property type="component" value="Unassembled WGS sequence"/>
</dbReference>
<keyword evidence="2" id="KW-0328">Glycosyltransferase</keyword>
<evidence type="ECO:0000256" key="3">
    <source>
        <dbReference type="ARBA" id="ARBA00022679"/>
    </source>
</evidence>
<dbReference type="InterPro" id="IPR001173">
    <property type="entry name" value="Glyco_trans_2-like"/>
</dbReference>
<dbReference type="EMBL" id="JAAIIJ010000021">
    <property type="protein sequence ID" value="NMN02513.1"/>
    <property type="molecule type" value="Genomic_DNA"/>
</dbReference>
<evidence type="ECO:0000313" key="5">
    <source>
        <dbReference type="EMBL" id="NMN02513.1"/>
    </source>
</evidence>
<accession>A0ABX1T1K9</accession>
<dbReference type="Gene3D" id="3.90.550.10">
    <property type="entry name" value="Spore Coat Polysaccharide Biosynthesis Protein SpsA, Chain A"/>
    <property type="match status" value="1"/>
</dbReference>
<protein>
    <submittedName>
        <fullName evidence="5">Glycosyl transferase family 2</fullName>
    </submittedName>
</protein>
<keyword evidence="6" id="KW-1185">Reference proteome</keyword>
<comment type="similarity">
    <text evidence="1">Belongs to the glycosyltransferase 2 family.</text>
</comment>
<reference evidence="5 6" key="1">
    <citation type="submission" date="2020-02" db="EMBL/GenBank/DDBJ databases">
        <title>Characterization of phylogenetic diversity of novel bifidobacterial species isolated in Czech ZOOs.</title>
        <authorList>
            <person name="Lugli G.A."/>
            <person name="Vera N.B."/>
            <person name="Ventura M."/>
        </authorList>
    </citation>
    <scope>NUCLEOTIDE SEQUENCE [LARGE SCALE GENOMIC DNA]</scope>
    <source>
        <strain evidence="5 6">DSM 109963</strain>
    </source>
</reference>
<dbReference type="GO" id="GO:0016740">
    <property type="term" value="F:transferase activity"/>
    <property type="evidence" value="ECO:0007669"/>
    <property type="project" value="UniProtKB-KW"/>
</dbReference>
<evidence type="ECO:0000256" key="1">
    <source>
        <dbReference type="ARBA" id="ARBA00006739"/>
    </source>
</evidence>